<dbReference type="Gene3D" id="3.30.70.1440">
    <property type="entry name" value="Multidrug efflux transporter AcrB pore domain"/>
    <property type="match status" value="1"/>
</dbReference>
<feature type="transmembrane region" description="Helical" evidence="1">
    <location>
        <begin position="339"/>
        <end position="357"/>
    </location>
</feature>
<feature type="transmembrane region" description="Helical" evidence="1">
    <location>
        <begin position="965"/>
        <end position="981"/>
    </location>
</feature>
<keyword evidence="1" id="KW-1133">Transmembrane helix</keyword>
<feature type="transmembrane region" description="Helical" evidence="1">
    <location>
        <begin position="393"/>
        <end position="416"/>
    </location>
</feature>
<accession>A0ABS7ZVK2</accession>
<dbReference type="Gene3D" id="1.20.1640.10">
    <property type="entry name" value="Multidrug efflux transporter AcrB transmembrane domain"/>
    <property type="match status" value="2"/>
</dbReference>
<feature type="transmembrane region" description="Helical" evidence="1">
    <location>
        <begin position="437"/>
        <end position="455"/>
    </location>
</feature>
<gene>
    <name evidence="2" type="ORF">I9W95_12565</name>
</gene>
<dbReference type="SUPFAM" id="SSF82693">
    <property type="entry name" value="Multidrug efflux transporter AcrB pore domain, PN1, PN2, PC1 and PC2 subdomains"/>
    <property type="match status" value="3"/>
</dbReference>
<feature type="transmembrane region" description="Helical" evidence="1">
    <location>
        <begin position="864"/>
        <end position="883"/>
    </location>
</feature>
<sequence>MQKQNAATYFIRHTTTSWMLLLILLVGGSISYVGLGRLEDPQFTIKEAMVFTYYPGASALQVEEEVTAPLESAIQALPYIKYVDSVSKAGFSQIHLMIKPTYKSHQLPQIWDELRRKVNDKQSSLPPGADKPIVMDDFGDVYGVLLALTGPDFGYEDLNDYAEYLKRELSTLDGIAKVNITGDQQEQVFIDISRERMTNLGIPVSRLYQLLETQNTVQSAGKIRIGDEYIRFSPTGEFNSVQELGDLLVSQTGSDKLIYLRDIATISSGIAEVPAHLTNFSGLPSLRLGISFNSGVNVVEVGEHLRSKLSELDRNRPLGIDLHTLYDQPAEVDASSTGFVVNLLASVVIVVLVLLVFMGMRAGLIIGAILMLTILGTFIAMKVMDIELHRISLGALIIALGMLVDNALVITEGIMVGIKRGQTRLQAAYDIVQQTQWPLLGATVIAVTAFAPIGLSPDSTGEFVGSLFYVLLISLLFSWITALSLTPFLCHLLFSDETSSDSEEDSDPYKGFIYVVYGQVLSKLLAHRKATMAAMLVALVLAVVGFGFVKQSFFPPSNTPMFLVDIWLPEGSDIRATQARATALERYFREQPGVEFTASTVGQGEQRFMLTYAPERQYAAYAQVMVRAASREQIPALIDQGMRWTDEELSDAFVKFKRLQIGPGTAAKIEARFAGPDQDVLRQLAVQAMKILNADADAANVRHDWRERVKVVRPVFNEDNARRAGISKQDLDDLLQLSFSGKGIGLYREGTTLKPIIMRPPALERLSIDGLNDLQVWSPVFSRYIPIGQIVERFDIVFEDALIARRDRKRTIKVYADPDLNSDITADDLFQRIRPQIEAIPLPPGYELSWGGEYESSRDAQASVFASLPLGYLLMFIITVLLFNELRSSLVIWACVPLAIIGVSSGMLVLGAEFGFMALLGFLSLTGMIIKNGIVLVDQIRLELSEGREPYFAVYHASVSRLRPVTMAALTTILGMLPLLFDPFFSAMAVVISCGLGFATILTLGVVPVLYAMTHRIDKPQA</sequence>
<dbReference type="Gene3D" id="3.30.70.1320">
    <property type="entry name" value="Multidrug efflux transporter AcrB pore domain like"/>
    <property type="match status" value="1"/>
</dbReference>
<feature type="transmembrane region" description="Helical" evidence="1">
    <location>
        <begin position="987"/>
        <end position="1011"/>
    </location>
</feature>
<feature type="transmembrane region" description="Helical" evidence="1">
    <location>
        <begin position="18"/>
        <end position="35"/>
    </location>
</feature>
<feature type="transmembrane region" description="Helical" evidence="1">
    <location>
        <begin position="890"/>
        <end position="910"/>
    </location>
</feature>
<dbReference type="Proteomes" id="UP000714380">
    <property type="component" value="Unassembled WGS sequence"/>
</dbReference>
<dbReference type="Gene3D" id="3.30.2090.10">
    <property type="entry name" value="Multidrug efflux transporter AcrB TolC docking domain, DN and DC subdomains"/>
    <property type="match status" value="2"/>
</dbReference>
<dbReference type="EMBL" id="JAEDAH010000078">
    <property type="protein sequence ID" value="MCA6064441.1"/>
    <property type="molecule type" value="Genomic_DNA"/>
</dbReference>
<reference evidence="2 3" key="1">
    <citation type="submission" date="2020-12" db="EMBL/GenBank/DDBJ databases">
        <title>Novel Thalassolituus-related marine hydrocarbonoclastic bacteria mediated algae-derived hydrocarbons mineralization in twilight zone of the northern South China Sea.</title>
        <authorList>
            <person name="Dong C."/>
        </authorList>
    </citation>
    <scope>NUCLEOTIDE SEQUENCE [LARGE SCALE GENOMIC DNA]</scope>
    <source>
        <strain evidence="2 3">IMCC1826</strain>
    </source>
</reference>
<feature type="transmembrane region" description="Helical" evidence="1">
    <location>
        <begin position="467"/>
        <end position="494"/>
    </location>
</feature>
<dbReference type="InterPro" id="IPR027463">
    <property type="entry name" value="AcrB_DN_DC_subdom"/>
</dbReference>
<dbReference type="PANTHER" id="PTHR32063:SF18">
    <property type="entry name" value="CATION EFFLUX SYSTEM PROTEIN"/>
    <property type="match status" value="1"/>
</dbReference>
<feature type="transmembrane region" description="Helical" evidence="1">
    <location>
        <begin position="530"/>
        <end position="549"/>
    </location>
</feature>
<dbReference type="SUPFAM" id="SSF82714">
    <property type="entry name" value="Multidrug efflux transporter AcrB TolC docking domain, DN and DC subdomains"/>
    <property type="match status" value="2"/>
</dbReference>
<feature type="transmembrane region" description="Helical" evidence="1">
    <location>
        <begin position="364"/>
        <end position="381"/>
    </location>
</feature>
<dbReference type="PANTHER" id="PTHR32063">
    <property type="match status" value="1"/>
</dbReference>
<dbReference type="SUPFAM" id="SSF82866">
    <property type="entry name" value="Multidrug efflux transporter AcrB transmembrane domain"/>
    <property type="match status" value="2"/>
</dbReference>
<evidence type="ECO:0000256" key="1">
    <source>
        <dbReference type="SAM" id="Phobius"/>
    </source>
</evidence>
<organism evidence="2 3">
    <name type="scientific">Thalassolituus marinus</name>
    <dbReference type="NCBI Taxonomy" id="671053"/>
    <lineage>
        <taxon>Bacteria</taxon>
        <taxon>Pseudomonadati</taxon>
        <taxon>Pseudomonadota</taxon>
        <taxon>Gammaproteobacteria</taxon>
        <taxon>Oceanospirillales</taxon>
        <taxon>Oceanospirillaceae</taxon>
        <taxon>Thalassolituus</taxon>
    </lineage>
</organism>
<comment type="caution">
    <text evidence="2">The sequence shown here is derived from an EMBL/GenBank/DDBJ whole genome shotgun (WGS) entry which is preliminary data.</text>
</comment>
<keyword evidence="1" id="KW-0472">Membrane</keyword>
<dbReference type="RefSeq" id="WP_225675421.1">
    <property type="nucleotide sequence ID" value="NZ_JAEDAH010000078.1"/>
</dbReference>
<keyword evidence="3" id="KW-1185">Reference proteome</keyword>
<name>A0ABS7ZVK2_9GAMM</name>
<evidence type="ECO:0000313" key="3">
    <source>
        <dbReference type="Proteomes" id="UP000714380"/>
    </source>
</evidence>
<feature type="transmembrane region" description="Helical" evidence="1">
    <location>
        <begin position="916"/>
        <end position="937"/>
    </location>
</feature>
<dbReference type="InterPro" id="IPR001036">
    <property type="entry name" value="Acrflvin-R"/>
</dbReference>
<proteinExistence type="predicted"/>
<dbReference type="Gene3D" id="3.30.70.1430">
    <property type="entry name" value="Multidrug efflux transporter AcrB pore domain"/>
    <property type="match status" value="2"/>
</dbReference>
<protein>
    <submittedName>
        <fullName evidence="2">Efflux RND transporter permease subunit</fullName>
    </submittedName>
</protein>
<keyword evidence="1" id="KW-0812">Transmembrane</keyword>
<dbReference type="PRINTS" id="PR00702">
    <property type="entry name" value="ACRIFLAVINRP"/>
</dbReference>
<evidence type="ECO:0000313" key="2">
    <source>
        <dbReference type="EMBL" id="MCA6064441.1"/>
    </source>
</evidence>
<dbReference type="Pfam" id="PF00873">
    <property type="entry name" value="ACR_tran"/>
    <property type="match status" value="1"/>
</dbReference>